<comment type="caution">
    <text evidence="1">The sequence shown here is derived from an EMBL/GenBank/DDBJ whole genome shotgun (WGS) entry which is preliminary data.</text>
</comment>
<accession>A0AAE2SBJ9</accession>
<name>A0AAE2SBJ9_9BACT</name>
<dbReference type="EMBL" id="JAENIG010000002">
    <property type="protein sequence ID" value="MBK1853997.1"/>
    <property type="molecule type" value="Genomic_DNA"/>
</dbReference>
<protein>
    <submittedName>
        <fullName evidence="1">DUF1501 domain-containing protein</fullName>
    </submittedName>
</protein>
<keyword evidence="2" id="KW-1185">Reference proteome</keyword>
<reference evidence="1" key="1">
    <citation type="submission" date="2021-01" db="EMBL/GenBank/DDBJ databases">
        <title>Modified the classification status of verrucomicrobia.</title>
        <authorList>
            <person name="Feng X."/>
        </authorList>
    </citation>
    <scope>NUCLEOTIDE SEQUENCE</scope>
    <source>
        <strain evidence="1">5K15</strain>
    </source>
</reference>
<dbReference type="AlphaFoldDB" id="A0AAE2SBJ9"/>
<dbReference type="Pfam" id="PF07394">
    <property type="entry name" value="DUF1501"/>
    <property type="match status" value="1"/>
</dbReference>
<dbReference type="PANTHER" id="PTHR43737:SF1">
    <property type="entry name" value="DUF1501 DOMAIN-CONTAINING PROTEIN"/>
    <property type="match status" value="1"/>
</dbReference>
<proteinExistence type="predicted"/>
<evidence type="ECO:0000313" key="2">
    <source>
        <dbReference type="Proteomes" id="UP000634206"/>
    </source>
</evidence>
<dbReference type="InterPro" id="IPR010869">
    <property type="entry name" value="DUF1501"/>
</dbReference>
<dbReference type="Proteomes" id="UP000634206">
    <property type="component" value="Unassembled WGS sequence"/>
</dbReference>
<dbReference type="RefSeq" id="WP_309488605.1">
    <property type="nucleotide sequence ID" value="NZ_JAENIG010000002.1"/>
</dbReference>
<gene>
    <name evidence="1" type="ORF">JIN83_03445</name>
</gene>
<sequence>MDTHKLDELSRRGFLATTAKSCFGLTVGGAAASFFNQRAYADQVALDPSVIAAGGGKAKNVIYLFMSGGMTHIDTFDPKPNAGSDIKGDVRAINTNVDGIQLGHCLPKLAKQMDKVALIRSMNTTQGAHEQGRYFMRTGYTQRSSIVHPTPGAWTNRLMDGGSGDIPSYITVNCGSSHPGAGFLPAKYAPLPIGDASTGLSNSKRNKRVTEAEFHNQLNLRQELDREFDQKYAQGQKQVRAYNEAYSAAVKLMKSKDLEAFDLSQEGKDVHMLYGTERFAKGVLLARRLVERGVRFVEVEFGGFDWHADNFGLMEEQIPVLDQALAALLKDLELKGLLESTLVVLGTEFGRSPTINSNAGRNHYPKAFSTLMAGGGIQGGQVFGATDATGSAVTEDKVNAQDFNATIAHALGVKHDQVVMSDSKRPFRMGGREGKPITKLFG</sequence>
<dbReference type="InterPro" id="IPR006311">
    <property type="entry name" value="TAT_signal"/>
</dbReference>
<dbReference type="SUPFAM" id="SSF53649">
    <property type="entry name" value="Alkaline phosphatase-like"/>
    <property type="match status" value="1"/>
</dbReference>
<dbReference type="PANTHER" id="PTHR43737">
    <property type="entry name" value="BLL7424 PROTEIN"/>
    <property type="match status" value="1"/>
</dbReference>
<dbReference type="PROSITE" id="PS51318">
    <property type="entry name" value="TAT"/>
    <property type="match status" value="1"/>
</dbReference>
<evidence type="ECO:0000313" key="1">
    <source>
        <dbReference type="EMBL" id="MBK1853997.1"/>
    </source>
</evidence>
<organism evidence="1 2">
    <name type="scientific">Oceaniferula flava</name>
    <dbReference type="NCBI Taxonomy" id="2800421"/>
    <lineage>
        <taxon>Bacteria</taxon>
        <taxon>Pseudomonadati</taxon>
        <taxon>Verrucomicrobiota</taxon>
        <taxon>Verrucomicrobiia</taxon>
        <taxon>Verrucomicrobiales</taxon>
        <taxon>Verrucomicrobiaceae</taxon>
        <taxon>Oceaniferula</taxon>
    </lineage>
</organism>
<dbReference type="InterPro" id="IPR017850">
    <property type="entry name" value="Alkaline_phosphatase_core_sf"/>
</dbReference>